<organism evidence="2 3">
    <name type="scientific">Ophiocordyceps australis</name>
    <dbReference type="NCBI Taxonomy" id="1399860"/>
    <lineage>
        <taxon>Eukaryota</taxon>
        <taxon>Fungi</taxon>
        <taxon>Dikarya</taxon>
        <taxon>Ascomycota</taxon>
        <taxon>Pezizomycotina</taxon>
        <taxon>Sordariomycetes</taxon>
        <taxon>Hypocreomycetidae</taxon>
        <taxon>Hypocreales</taxon>
        <taxon>Ophiocordycipitaceae</taxon>
        <taxon>Ophiocordyceps</taxon>
    </lineage>
</organism>
<name>A0A2C5ZSK6_9HYPO</name>
<keyword evidence="1" id="KW-0812">Transmembrane</keyword>
<evidence type="ECO:0000313" key="3">
    <source>
        <dbReference type="Proteomes" id="UP000224854"/>
    </source>
</evidence>
<comment type="caution">
    <text evidence="2">The sequence shown here is derived from an EMBL/GenBank/DDBJ whole genome shotgun (WGS) entry which is preliminary data.</text>
</comment>
<proteinExistence type="predicted"/>
<evidence type="ECO:0000256" key="1">
    <source>
        <dbReference type="SAM" id="Phobius"/>
    </source>
</evidence>
<keyword evidence="1" id="KW-0472">Membrane</keyword>
<sequence length="174" mass="18823">MDGVGGNHGRICAIPAASQWKRVSFSSPFPVRFFTCPALAAAALAAAARPFGFLLYSQIGRRRYAKSLAKASSAVQQRTACIKTSSGRVRAKRQRWSHFAFEPGSFCLKPSSPSTVAAPTDATARLTFCSSELNGRRQEKNIMANCLDCRAPMTAEAESPMERPAIVERDPAIP</sequence>
<dbReference type="AlphaFoldDB" id="A0A2C5ZSK6"/>
<gene>
    <name evidence="2" type="ORF">CDD82_4772</name>
</gene>
<accession>A0A2C5ZSK6</accession>
<keyword evidence="3" id="KW-1185">Reference proteome</keyword>
<protein>
    <submittedName>
        <fullName evidence="2">Uncharacterized protein</fullName>
    </submittedName>
</protein>
<reference evidence="2 3" key="1">
    <citation type="submission" date="2017-06" db="EMBL/GenBank/DDBJ databases">
        <title>Ant-infecting Ophiocordyceps genomes reveal a high diversity of potential behavioral manipulation genes and a possible major role for enterotoxins.</title>
        <authorList>
            <person name="De Bekker C."/>
            <person name="Evans H.C."/>
            <person name="Brachmann A."/>
            <person name="Hughes D.P."/>
        </authorList>
    </citation>
    <scope>NUCLEOTIDE SEQUENCE [LARGE SCALE GENOMIC DNA]</scope>
    <source>
        <strain evidence="2 3">1348a</strain>
    </source>
</reference>
<feature type="transmembrane region" description="Helical" evidence="1">
    <location>
        <begin position="31"/>
        <end position="56"/>
    </location>
</feature>
<keyword evidence="1" id="KW-1133">Transmembrane helix</keyword>
<dbReference type="Proteomes" id="UP000224854">
    <property type="component" value="Unassembled WGS sequence"/>
</dbReference>
<evidence type="ECO:0000313" key="2">
    <source>
        <dbReference type="EMBL" id="PHH82793.1"/>
    </source>
</evidence>
<dbReference type="EMBL" id="NJEU01000041">
    <property type="protein sequence ID" value="PHH82793.1"/>
    <property type="molecule type" value="Genomic_DNA"/>
</dbReference>